<evidence type="ECO:0000313" key="12">
    <source>
        <dbReference type="EMBL" id="AET37328.1"/>
    </source>
</evidence>
<feature type="transmembrane region" description="Helical" evidence="11">
    <location>
        <begin position="414"/>
        <end position="438"/>
    </location>
</feature>
<dbReference type="InterPro" id="IPR026777">
    <property type="entry name" value="PRM1"/>
</dbReference>
<dbReference type="GeneID" id="11472546"/>
<keyword evidence="13" id="KW-1185">Reference proteome</keyword>
<evidence type="ECO:0000256" key="5">
    <source>
        <dbReference type="ARBA" id="ARBA00022475"/>
    </source>
</evidence>
<dbReference type="HOGENOM" id="CLU_010191_1_0_1"/>
<dbReference type="RefSeq" id="XP_003644145.1">
    <property type="nucleotide sequence ID" value="XM_003644097.1"/>
</dbReference>
<comment type="function">
    <text evidence="1 11">Involved in cell fusion during mating by stabilizing the plasma membrane fusion event.</text>
</comment>
<keyword evidence="8 11" id="KW-1133">Transmembrane helix</keyword>
<evidence type="ECO:0000256" key="11">
    <source>
        <dbReference type="RuleBase" id="RU366035"/>
    </source>
</evidence>
<keyword evidence="7 11" id="KW-0184">Conjugation</keyword>
<evidence type="ECO:0000256" key="6">
    <source>
        <dbReference type="ARBA" id="ARBA00022692"/>
    </source>
</evidence>
<evidence type="ECO:0000256" key="1">
    <source>
        <dbReference type="ARBA" id="ARBA00002512"/>
    </source>
</evidence>
<keyword evidence="5 11" id="KW-1003">Cell membrane</keyword>
<evidence type="ECO:0000256" key="2">
    <source>
        <dbReference type="ARBA" id="ARBA00004651"/>
    </source>
</evidence>
<proteinExistence type="inferred from homology"/>
<comment type="similarity">
    <text evidence="3 11">Belongs to the PRM1 family.</text>
</comment>
<dbReference type="KEGG" id="erc:Ecym_1070"/>
<dbReference type="OMA" id="NVFGWVN"/>
<reference evidence="13" key="1">
    <citation type="journal article" date="2012" name="G3 (Bethesda)">
        <title>Pichia sorbitophila, an interspecies yeast hybrid reveals early steps of genome resolution following polyploidization.</title>
        <authorList>
            <person name="Leh Louis V."/>
            <person name="Despons L."/>
            <person name="Friedrich A."/>
            <person name="Martin T."/>
            <person name="Durrens P."/>
            <person name="Casaregola S."/>
            <person name="Neuveglise C."/>
            <person name="Fairhead C."/>
            <person name="Marck C."/>
            <person name="Cruz J.A."/>
            <person name="Straub M.L."/>
            <person name="Kugler V."/>
            <person name="Sacerdot C."/>
            <person name="Uzunov Z."/>
            <person name="Thierry A."/>
            <person name="Weiss S."/>
            <person name="Bleykasten C."/>
            <person name="De Montigny J."/>
            <person name="Jacques N."/>
            <person name="Jung P."/>
            <person name="Lemaire M."/>
            <person name="Mallet S."/>
            <person name="Morel G."/>
            <person name="Richard G.F."/>
            <person name="Sarkar A."/>
            <person name="Savel G."/>
            <person name="Schacherer J."/>
            <person name="Seret M.L."/>
            <person name="Talla E."/>
            <person name="Samson G."/>
            <person name="Jubin C."/>
            <person name="Poulain J."/>
            <person name="Vacherie B."/>
            <person name="Barbe V."/>
            <person name="Pelletier E."/>
            <person name="Sherman D.J."/>
            <person name="Westhof E."/>
            <person name="Weissenbach J."/>
            <person name="Baret P.V."/>
            <person name="Wincker P."/>
            <person name="Gaillardin C."/>
            <person name="Dujon B."/>
            <person name="Souciet J.L."/>
        </authorList>
    </citation>
    <scope>NUCLEOTIDE SEQUENCE [LARGE SCALE GENOMIC DNA]</scope>
    <source>
        <strain evidence="13">CBS 270.75 / DBVPG 7215 / KCTC 17166 / NRRL Y-17582</strain>
    </source>
</reference>
<organism evidence="12 13">
    <name type="scientific">Eremothecium cymbalariae (strain CBS 270.75 / DBVPG 7215 / KCTC 17166 / NRRL Y-17582)</name>
    <name type="common">Yeast</name>
    <dbReference type="NCBI Taxonomy" id="931890"/>
    <lineage>
        <taxon>Eukaryota</taxon>
        <taxon>Fungi</taxon>
        <taxon>Dikarya</taxon>
        <taxon>Ascomycota</taxon>
        <taxon>Saccharomycotina</taxon>
        <taxon>Saccharomycetes</taxon>
        <taxon>Saccharomycetales</taxon>
        <taxon>Saccharomycetaceae</taxon>
        <taxon>Eremothecium</taxon>
    </lineage>
</organism>
<dbReference type="InParanoid" id="G8JMB9"/>
<dbReference type="OrthoDB" id="5356111at2759"/>
<accession>G8JMB9</accession>
<evidence type="ECO:0000256" key="3">
    <source>
        <dbReference type="ARBA" id="ARBA00010780"/>
    </source>
</evidence>
<dbReference type="AlphaFoldDB" id="G8JMB9"/>
<gene>
    <name evidence="12" type="ordered locus">Ecym_1070</name>
</gene>
<feature type="transmembrane region" description="Helical" evidence="11">
    <location>
        <begin position="21"/>
        <end position="40"/>
    </location>
</feature>
<evidence type="ECO:0000256" key="8">
    <source>
        <dbReference type="ARBA" id="ARBA00022989"/>
    </source>
</evidence>
<comment type="subcellular location">
    <subcellularLocation>
        <location evidence="2 11">Cell membrane</location>
        <topology evidence="2 11">Multi-pass membrane protein</topology>
    </subcellularLocation>
</comment>
<dbReference type="eggNOG" id="ENOG502QRP5">
    <property type="taxonomic scope" value="Eukaryota"/>
</dbReference>
<dbReference type="FunCoup" id="G8JMB9">
    <property type="interactions" value="45"/>
</dbReference>
<keyword evidence="10" id="KW-0325">Glycoprotein</keyword>
<dbReference type="STRING" id="931890.G8JMB9"/>
<sequence length="682" mass="75995">MTYTKPYLELRERLSQIWINRYTLLLLLCLVKLLLFAKSLHNSLNQSEEYILDHCFTIDHYYNTLRNGTPHYMGKIGNYLITKSLEGSVDGLLALLSLLVLASEAIIVFMIELWLGTYACLLVSAVHGAVDVATNATEKILGVVNSTVIHAANDLDNGLDGLSKIINKVLKATTKIGALVTDSDDDDDGGNAADHIKKVNLTIAGLRNLQIPSSVNDKLQSLSGKTPDFETLKNKTKQLVSVPFKTIRTEIKNVNTTGMLKNKELVSIPPINIDDSSGGICSAHQPDIEKLYAVFNDVLKYTLIVFIVVLVIGALIVLVPAAWQEYRQWSRLAEMRERAEVTEKFRHRNPFEGSDDDSSDSTLPEGRDVIECYQGVFHRIPTVIGEWIGKTVGRTPRQKKEVQWFMAYIMSPRALIVFAIAMAGILVCVCQLLMIHAISRKLHSDSTKQMLSNMQSDTHEYVSRDMSKWVSSTNDYINGTENSINDEMFGWISSATTSVNSTVNTILEDIDSTVSSAFNGTILYKPMNAVVACVIGNKLRALEKALTWVHDKAHVSLPRINGDELNSAVTDVSLSPDPDSDTHVKVYSRVNNNKSKLETSLAKFTVTLSHSIETILEQYKNLVKTELFIALAILGVWLIQTPIAACILYYKRLHTFPTSPASSYYPHRFCHDHHQPVTFSGT</sequence>
<protein>
    <recommendedName>
        <fullName evidence="4 11">Plasma membrane fusion protein PRM1</fullName>
    </recommendedName>
</protein>
<dbReference type="GO" id="GO:0043332">
    <property type="term" value="C:mating projection tip"/>
    <property type="evidence" value="ECO:0007669"/>
    <property type="project" value="UniProtKB-UniRule"/>
</dbReference>
<evidence type="ECO:0000313" key="13">
    <source>
        <dbReference type="Proteomes" id="UP000006790"/>
    </source>
</evidence>
<dbReference type="Proteomes" id="UP000006790">
    <property type="component" value="Chromosome 1"/>
</dbReference>
<keyword evidence="6 11" id="KW-0812">Transmembrane</keyword>
<dbReference type="EMBL" id="CP002497">
    <property type="protein sequence ID" value="AET37328.1"/>
    <property type="molecule type" value="Genomic_DNA"/>
</dbReference>
<evidence type="ECO:0000256" key="7">
    <source>
        <dbReference type="ARBA" id="ARBA00022971"/>
    </source>
</evidence>
<name>G8JMB9_ERECY</name>
<keyword evidence="9 11" id="KW-0472">Membrane</keyword>
<dbReference type="PANTHER" id="PTHR31030">
    <property type="entry name" value="PLASMA MEMBRANE FUSION PROTEIN PRM1"/>
    <property type="match status" value="1"/>
</dbReference>
<evidence type="ECO:0000256" key="9">
    <source>
        <dbReference type="ARBA" id="ARBA00023136"/>
    </source>
</evidence>
<feature type="transmembrane region" description="Helical" evidence="11">
    <location>
        <begin position="627"/>
        <end position="650"/>
    </location>
</feature>
<evidence type="ECO:0000256" key="4">
    <source>
        <dbReference type="ARBA" id="ARBA00017621"/>
    </source>
</evidence>
<dbReference type="GO" id="GO:0032220">
    <property type="term" value="P:plasma membrane fusion involved in cytogamy"/>
    <property type="evidence" value="ECO:0007669"/>
    <property type="project" value="EnsemblFungi"/>
</dbReference>
<dbReference type="PANTHER" id="PTHR31030:SF1">
    <property type="entry name" value="PLASMA MEMBRANE FUSION PROTEIN PRM1"/>
    <property type="match status" value="1"/>
</dbReference>
<dbReference type="GO" id="GO:0005886">
    <property type="term" value="C:plasma membrane"/>
    <property type="evidence" value="ECO:0007669"/>
    <property type="project" value="UniProtKB-SubCell"/>
</dbReference>
<evidence type="ECO:0000256" key="10">
    <source>
        <dbReference type="ARBA" id="ARBA00023180"/>
    </source>
</evidence>
<feature type="transmembrane region" description="Helical" evidence="11">
    <location>
        <begin position="298"/>
        <end position="323"/>
    </location>
</feature>
<feature type="transmembrane region" description="Helical" evidence="11">
    <location>
        <begin position="92"/>
        <end position="115"/>
    </location>
</feature>